<keyword evidence="4 8" id="KW-0597">Phosphoprotein</keyword>
<dbReference type="Gene3D" id="3.40.50.2300">
    <property type="match status" value="1"/>
</dbReference>
<reference evidence="15 16" key="1">
    <citation type="submission" date="2008-07" db="EMBL/GenBank/DDBJ databases">
        <title>Complete sequence of Geobacter bemidjiensis BEM.</title>
        <authorList>
            <consortium name="US DOE Joint Genome Institute"/>
            <person name="Lucas S."/>
            <person name="Copeland A."/>
            <person name="Lapidus A."/>
            <person name="Glavina del Rio T."/>
            <person name="Dalin E."/>
            <person name="Tice H."/>
            <person name="Bruce D."/>
            <person name="Goodwin L."/>
            <person name="Pitluck S."/>
            <person name="Kiss H."/>
            <person name="Brettin T."/>
            <person name="Detter J.C."/>
            <person name="Han C."/>
            <person name="Kuske C.R."/>
            <person name="Schmutz J."/>
            <person name="Larimer F."/>
            <person name="Land M."/>
            <person name="Hauser L."/>
            <person name="Kyrpides N."/>
            <person name="Lykidis A."/>
            <person name="Lovley D."/>
            <person name="Richardson P."/>
        </authorList>
    </citation>
    <scope>NUCLEOTIDE SEQUENCE [LARGE SCALE GENOMIC DNA]</scope>
    <source>
        <strain evidence="16">ATCC BAA-1014 / DSM 16622 / JCM 12645 / Bem</strain>
    </source>
</reference>
<dbReference type="PANTHER" id="PTHR43065">
    <property type="entry name" value="SENSOR HISTIDINE KINASE"/>
    <property type="match status" value="1"/>
</dbReference>
<dbReference type="Gene3D" id="3.30.450.350">
    <property type="entry name" value="CHASE domain"/>
    <property type="match status" value="1"/>
</dbReference>
<dbReference type="PROSITE" id="PS50112">
    <property type="entry name" value="PAS"/>
    <property type="match status" value="1"/>
</dbReference>
<dbReference type="InterPro" id="IPR036890">
    <property type="entry name" value="HATPase_C_sf"/>
</dbReference>
<evidence type="ECO:0000256" key="9">
    <source>
        <dbReference type="SAM" id="Phobius"/>
    </source>
</evidence>
<dbReference type="SUPFAM" id="SSF55785">
    <property type="entry name" value="PYP-like sensor domain (PAS domain)"/>
    <property type="match status" value="1"/>
</dbReference>
<dbReference type="PRINTS" id="PR00344">
    <property type="entry name" value="BCTRLSENSOR"/>
</dbReference>
<dbReference type="CDD" id="cd00130">
    <property type="entry name" value="PAS"/>
    <property type="match status" value="1"/>
</dbReference>
<evidence type="ECO:0000256" key="4">
    <source>
        <dbReference type="ARBA" id="ARBA00022553"/>
    </source>
</evidence>
<dbReference type="InterPro" id="IPR013656">
    <property type="entry name" value="PAS_4"/>
</dbReference>
<evidence type="ECO:0000259" key="14">
    <source>
        <dbReference type="PROSITE" id="PS50839"/>
    </source>
</evidence>
<dbReference type="InterPro" id="IPR000700">
    <property type="entry name" value="PAS-assoc_C"/>
</dbReference>
<dbReference type="KEGG" id="gbm:Gbem_2962"/>
<evidence type="ECO:0000256" key="1">
    <source>
        <dbReference type="ARBA" id="ARBA00000085"/>
    </source>
</evidence>
<feature type="modified residue" description="4-aspartylphosphate" evidence="8">
    <location>
        <position position="805"/>
    </location>
</feature>
<evidence type="ECO:0000256" key="5">
    <source>
        <dbReference type="ARBA" id="ARBA00022692"/>
    </source>
</evidence>
<feature type="transmembrane region" description="Helical" evidence="9">
    <location>
        <begin position="329"/>
        <end position="347"/>
    </location>
</feature>
<dbReference type="SUPFAM" id="SSF55874">
    <property type="entry name" value="ATPase domain of HSP90 chaperone/DNA topoisomerase II/histidine kinase"/>
    <property type="match status" value="1"/>
</dbReference>
<dbReference type="SUPFAM" id="SSF47384">
    <property type="entry name" value="Homodimeric domain of signal transducing histidine kinase"/>
    <property type="match status" value="1"/>
</dbReference>
<dbReference type="Proteomes" id="UP000008825">
    <property type="component" value="Chromosome"/>
</dbReference>
<dbReference type="PROSITE" id="PS50110">
    <property type="entry name" value="RESPONSE_REGULATORY"/>
    <property type="match status" value="1"/>
</dbReference>
<evidence type="ECO:0000313" key="16">
    <source>
        <dbReference type="Proteomes" id="UP000008825"/>
    </source>
</evidence>
<keyword evidence="6 9" id="KW-1133">Transmembrane helix</keyword>
<keyword evidence="7 9" id="KW-0472">Membrane</keyword>
<dbReference type="InterPro" id="IPR035965">
    <property type="entry name" value="PAS-like_dom_sf"/>
</dbReference>
<dbReference type="InterPro" id="IPR001610">
    <property type="entry name" value="PAC"/>
</dbReference>
<evidence type="ECO:0000259" key="10">
    <source>
        <dbReference type="PROSITE" id="PS50109"/>
    </source>
</evidence>
<feature type="domain" description="Histidine kinase" evidence="10">
    <location>
        <begin position="509"/>
        <end position="734"/>
    </location>
</feature>
<dbReference type="InterPro" id="IPR042240">
    <property type="entry name" value="CHASE_sf"/>
</dbReference>
<keyword evidence="15" id="KW-0808">Transferase</keyword>
<name>B5EJ10_CITBB</name>
<dbReference type="EC" id="2.7.13.3" evidence="3"/>
<evidence type="ECO:0000259" key="13">
    <source>
        <dbReference type="PROSITE" id="PS50113"/>
    </source>
</evidence>
<reference evidence="15 16" key="2">
    <citation type="journal article" date="2010" name="BMC Genomics">
        <title>The genome of Geobacter bemidjiensis, exemplar for the subsurface clade of Geobacter species that predominate in Fe(III)-reducing subsurface environments.</title>
        <authorList>
            <person name="Aklujkar M."/>
            <person name="Young N.D."/>
            <person name="Holmes D."/>
            <person name="Chavan M."/>
            <person name="Risso C."/>
            <person name="Kiss H.E."/>
            <person name="Han C.S."/>
            <person name="Land M.L."/>
            <person name="Lovley D.R."/>
        </authorList>
    </citation>
    <scope>NUCLEOTIDE SEQUENCE [LARGE SCALE GENOMIC DNA]</scope>
    <source>
        <strain evidence="16">ATCC BAA-1014 / DSM 16622 / JCM 12645 / Bem</strain>
    </source>
</reference>
<dbReference type="InterPro" id="IPR001789">
    <property type="entry name" value="Sig_transdc_resp-reg_receiver"/>
</dbReference>
<dbReference type="Pfam" id="PF08448">
    <property type="entry name" value="PAS_4"/>
    <property type="match status" value="1"/>
</dbReference>
<protein>
    <recommendedName>
        <fullName evidence="3">histidine kinase</fullName>
        <ecNumber evidence="3">2.7.13.3</ecNumber>
    </recommendedName>
</protein>
<dbReference type="HOGENOM" id="CLU_000445_114_62_7"/>
<evidence type="ECO:0000256" key="8">
    <source>
        <dbReference type="PROSITE-ProRule" id="PRU00169"/>
    </source>
</evidence>
<dbReference type="eggNOG" id="COG3852">
    <property type="taxonomic scope" value="Bacteria"/>
</dbReference>
<keyword evidence="15" id="KW-0418">Kinase</keyword>
<dbReference type="RefSeq" id="WP_012531388.1">
    <property type="nucleotide sequence ID" value="NC_011146.1"/>
</dbReference>
<feature type="transmembrane region" description="Helical" evidence="9">
    <location>
        <begin position="20"/>
        <end position="40"/>
    </location>
</feature>
<dbReference type="Gene3D" id="1.10.287.130">
    <property type="match status" value="1"/>
</dbReference>
<dbReference type="InterPro" id="IPR006189">
    <property type="entry name" value="CHASE_dom"/>
</dbReference>
<dbReference type="OrthoDB" id="5290456at2"/>
<evidence type="ECO:0000256" key="7">
    <source>
        <dbReference type="ARBA" id="ARBA00023136"/>
    </source>
</evidence>
<dbReference type="InterPro" id="IPR005467">
    <property type="entry name" value="His_kinase_dom"/>
</dbReference>
<evidence type="ECO:0000313" key="15">
    <source>
        <dbReference type="EMBL" id="ACH39965.1"/>
    </source>
</evidence>
<dbReference type="PANTHER" id="PTHR43065:SF42">
    <property type="entry name" value="TWO-COMPONENT SENSOR PPRA"/>
    <property type="match status" value="1"/>
</dbReference>
<evidence type="ECO:0000256" key="6">
    <source>
        <dbReference type="ARBA" id="ARBA00022989"/>
    </source>
</evidence>
<dbReference type="InterPro" id="IPR004358">
    <property type="entry name" value="Sig_transdc_His_kin-like_C"/>
</dbReference>
<dbReference type="SMART" id="SM01079">
    <property type="entry name" value="CHASE"/>
    <property type="match status" value="1"/>
</dbReference>
<dbReference type="EMBL" id="CP001124">
    <property type="protein sequence ID" value="ACH39965.1"/>
    <property type="molecule type" value="Genomic_DNA"/>
</dbReference>
<feature type="domain" description="PAS" evidence="12">
    <location>
        <begin position="364"/>
        <end position="434"/>
    </location>
</feature>
<comment type="subcellular location">
    <subcellularLocation>
        <location evidence="2">Membrane</location>
    </subcellularLocation>
</comment>
<dbReference type="PROSITE" id="PS50109">
    <property type="entry name" value="HIS_KIN"/>
    <property type="match status" value="1"/>
</dbReference>
<dbReference type="Gene3D" id="3.30.565.10">
    <property type="entry name" value="Histidine kinase-like ATPase, C-terminal domain"/>
    <property type="match status" value="1"/>
</dbReference>
<comment type="catalytic activity">
    <reaction evidence="1">
        <text>ATP + protein L-histidine = ADP + protein N-phospho-L-histidine.</text>
        <dbReference type="EC" id="2.7.13.3"/>
    </reaction>
</comment>
<dbReference type="PROSITE" id="PS50113">
    <property type="entry name" value="PAC"/>
    <property type="match status" value="1"/>
</dbReference>
<feature type="domain" description="PAC" evidence="13">
    <location>
        <begin position="437"/>
        <end position="489"/>
    </location>
</feature>
<dbReference type="SMART" id="SM00448">
    <property type="entry name" value="REC"/>
    <property type="match status" value="1"/>
</dbReference>
<dbReference type="eggNOG" id="COG3614">
    <property type="taxonomic scope" value="Bacteria"/>
</dbReference>
<dbReference type="Pfam" id="PF00072">
    <property type="entry name" value="Response_reg"/>
    <property type="match status" value="1"/>
</dbReference>
<dbReference type="SMART" id="SM00091">
    <property type="entry name" value="PAS"/>
    <property type="match status" value="1"/>
</dbReference>
<dbReference type="Pfam" id="PF03924">
    <property type="entry name" value="CHASE"/>
    <property type="match status" value="1"/>
</dbReference>
<dbReference type="SUPFAM" id="SSF52172">
    <property type="entry name" value="CheY-like"/>
    <property type="match status" value="1"/>
</dbReference>
<feature type="domain" description="Response regulatory" evidence="11">
    <location>
        <begin position="755"/>
        <end position="869"/>
    </location>
</feature>
<accession>B5EJ10</accession>
<dbReference type="GO" id="GO:0016020">
    <property type="term" value="C:membrane"/>
    <property type="evidence" value="ECO:0007669"/>
    <property type="project" value="UniProtKB-SubCell"/>
</dbReference>
<evidence type="ECO:0000259" key="12">
    <source>
        <dbReference type="PROSITE" id="PS50112"/>
    </source>
</evidence>
<sequence>MPTTPPPVDNPPSTSLWAKTIHVLPYLVMALSFLLTFFFWRQYDHSLNIRSQEVFNDRVDEIKSKFFTRMTDDEQILRGAAGLFNASEDVTRDEWRRYALSLSLDKHFPGFQGLGFAEVVRPKDLERHIQRIRREGFPDYRLWPEGERQEYTAIIYLEPFDWRNQRAFGYDMFSAPHRREAMSKARDLGEAVVTGPVTLVQETKRDKQTGVLMYLPVYKRGLPLETVAQRRIAVQGYTFSPIRIKNFLSATFPRMPEDIGFRIYTDKEPNPAGLLYDSVSDSNLNLPENYRGELQATRSFQGFGRNWLLTFESLPHTAQEQRKTQSRNYLIVGITVSILLSVIAFMLRSAHAGAIAAAQALKESQERYRKISEDSPAYIATFLPDGTLTYVNPALAHDLGKRQEDLLGKSFFEFLLPEYREPVRLGLHALSPQNPTQTLEQAMVGPNEAVIWHEWTNRAVFDDHGGITEFQGVGQNITERKKAAEERSRLEQQMLHAQKMESLGVLAGGVAHDFNNILMAIIGNVDLSLMKIEEASPITANLRNIEKAAMRAADLAKQMLAYSGKGKFVIEKLDLNRLIEKLHPILEPSLPTNAVLTLKLHKPLPMVEGDANQMRQIVMNLFMNAVEALGENGGEIIISTDDGVQDGESLQNVLLGETLAEGSYVLLEVTDTGCGMEKEVLDKVFDPFFTTKFTGRGLGLAAVHGIVRGHKGGIRISSEPGMGTTFQVLLPTSEPTPVEVSVPEEIENGWSGVGRILLVDDEEVVRTVAAELLKELGFTPVVAGSGAEAIETFKNNQDLQAVILDLTMPGMDGEECFRALRGIDPEVKVIMSSGFSEQDVVQKFPGKELAGFIQKPYTLKALKEVMRKV</sequence>
<dbReference type="InterPro" id="IPR011006">
    <property type="entry name" value="CheY-like_superfamily"/>
</dbReference>
<dbReference type="STRING" id="404380.Gbem_2962"/>
<dbReference type="InterPro" id="IPR036097">
    <property type="entry name" value="HisK_dim/P_sf"/>
</dbReference>
<dbReference type="GO" id="GO:0000155">
    <property type="term" value="F:phosphorelay sensor kinase activity"/>
    <property type="evidence" value="ECO:0007669"/>
    <property type="project" value="InterPro"/>
</dbReference>
<dbReference type="InterPro" id="IPR003594">
    <property type="entry name" value="HATPase_dom"/>
</dbReference>
<dbReference type="PROSITE" id="PS50839">
    <property type="entry name" value="CHASE"/>
    <property type="match status" value="1"/>
</dbReference>
<dbReference type="SMART" id="SM00387">
    <property type="entry name" value="HATPase_c"/>
    <property type="match status" value="1"/>
</dbReference>
<dbReference type="InterPro" id="IPR003661">
    <property type="entry name" value="HisK_dim/P_dom"/>
</dbReference>
<dbReference type="CDD" id="cd00082">
    <property type="entry name" value="HisKA"/>
    <property type="match status" value="1"/>
</dbReference>
<dbReference type="SMART" id="SM00086">
    <property type="entry name" value="PAC"/>
    <property type="match status" value="1"/>
</dbReference>
<evidence type="ECO:0000256" key="3">
    <source>
        <dbReference type="ARBA" id="ARBA00012438"/>
    </source>
</evidence>
<dbReference type="InterPro" id="IPR000014">
    <property type="entry name" value="PAS"/>
</dbReference>
<keyword evidence="16" id="KW-1185">Reference proteome</keyword>
<dbReference type="AlphaFoldDB" id="B5EJ10"/>
<dbReference type="NCBIfam" id="TIGR00229">
    <property type="entry name" value="sensory_box"/>
    <property type="match status" value="1"/>
</dbReference>
<organism evidence="15 16">
    <name type="scientific">Citrifermentans bemidjiense (strain ATCC BAA-1014 / DSM 16622 / JCM 12645 / Bem)</name>
    <name type="common">Geobacter bemidjiensis</name>
    <dbReference type="NCBI Taxonomy" id="404380"/>
    <lineage>
        <taxon>Bacteria</taxon>
        <taxon>Pseudomonadati</taxon>
        <taxon>Thermodesulfobacteriota</taxon>
        <taxon>Desulfuromonadia</taxon>
        <taxon>Geobacterales</taxon>
        <taxon>Geobacteraceae</taxon>
        <taxon>Citrifermentans</taxon>
    </lineage>
</organism>
<dbReference type="Gene3D" id="3.30.450.20">
    <property type="entry name" value="PAS domain"/>
    <property type="match status" value="1"/>
</dbReference>
<keyword evidence="5 9" id="KW-0812">Transmembrane</keyword>
<dbReference type="Pfam" id="PF02518">
    <property type="entry name" value="HATPase_c"/>
    <property type="match status" value="1"/>
</dbReference>
<gene>
    <name evidence="15" type="ordered locus">Gbem_2962</name>
</gene>
<feature type="domain" description="CHASE" evidence="14">
    <location>
        <begin position="86"/>
        <end position="257"/>
    </location>
</feature>
<evidence type="ECO:0000256" key="2">
    <source>
        <dbReference type="ARBA" id="ARBA00004370"/>
    </source>
</evidence>
<evidence type="ECO:0000259" key="11">
    <source>
        <dbReference type="PROSITE" id="PS50110"/>
    </source>
</evidence>
<proteinExistence type="predicted"/>